<proteinExistence type="predicted"/>
<keyword evidence="1" id="KW-1185">Reference proteome</keyword>
<dbReference type="PANTHER" id="PTHR38696:SF1">
    <property type="entry name" value="MEDIATOR OF RNA POLYMERASE II TRANSCRIPTION SUBUNIT 13"/>
    <property type="match status" value="1"/>
</dbReference>
<organism evidence="1 2">
    <name type="scientific">Plectus sambesii</name>
    <dbReference type="NCBI Taxonomy" id="2011161"/>
    <lineage>
        <taxon>Eukaryota</taxon>
        <taxon>Metazoa</taxon>
        <taxon>Ecdysozoa</taxon>
        <taxon>Nematoda</taxon>
        <taxon>Chromadorea</taxon>
        <taxon>Plectida</taxon>
        <taxon>Plectina</taxon>
        <taxon>Plectoidea</taxon>
        <taxon>Plectidae</taxon>
        <taxon>Plectus</taxon>
    </lineage>
</organism>
<evidence type="ECO:0000313" key="2">
    <source>
        <dbReference type="WBParaSite" id="PSAMB.scaffold1213size34230.g11783.t1"/>
    </source>
</evidence>
<dbReference type="WBParaSite" id="PSAMB.scaffold1213size34230.g11783.t1">
    <property type="protein sequence ID" value="PSAMB.scaffold1213size34230.g11783.t1"/>
    <property type="gene ID" value="PSAMB.scaffold1213size34230.g11783"/>
</dbReference>
<reference evidence="2" key="1">
    <citation type="submission" date="2022-11" db="UniProtKB">
        <authorList>
            <consortium name="WormBaseParasite"/>
        </authorList>
    </citation>
    <scope>IDENTIFICATION</scope>
</reference>
<accession>A0A914UU08</accession>
<dbReference type="PANTHER" id="PTHR38696">
    <property type="entry name" value="MEDIATOR OF RNA POLYMERASE II TRANSCRIPTION SUBUNIT 13"/>
    <property type="match status" value="1"/>
</dbReference>
<dbReference type="AlphaFoldDB" id="A0A914UU08"/>
<protein>
    <submittedName>
        <fullName evidence="2">Uncharacterized protein</fullName>
    </submittedName>
</protein>
<name>A0A914UU08_9BILA</name>
<dbReference type="Proteomes" id="UP000887566">
    <property type="component" value="Unplaced"/>
</dbReference>
<sequence length="216" mass="24438">MGSGHSALPPTPENLRSFSITFHWIRTLRVVHATPRVFTLIRKAIENNWTKGITQVINNKGAYDIEIEGRPFAHGSNGEGMLCHILEYLIADGWRLTLRSDMSRQIDFSTWFFEQSSKWKQTAKIAAVSLRGLEDLHIIHGGSAFVEAIKRALHIKYGRQGNDELFMNSCMLFLLKQLNKDGWKASGSLDVSAKHVRASDGPDFPIDVHTIFFTKK</sequence>
<evidence type="ECO:0000313" key="1">
    <source>
        <dbReference type="Proteomes" id="UP000887566"/>
    </source>
</evidence>